<protein>
    <submittedName>
        <fullName evidence="1">Uncharacterized protein</fullName>
    </submittedName>
</protein>
<organism evidence="1">
    <name type="scientific">Arundo donax</name>
    <name type="common">Giant reed</name>
    <name type="synonym">Donax arundinaceus</name>
    <dbReference type="NCBI Taxonomy" id="35708"/>
    <lineage>
        <taxon>Eukaryota</taxon>
        <taxon>Viridiplantae</taxon>
        <taxon>Streptophyta</taxon>
        <taxon>Embryophyta</taxon>
        <taxon>Tracheophyta</taxon>
        <taxon>Spermatophyta</taxon>
        <taxon>Magnoliopsida</taxon>
        <taxon>Liliopsida</taxon>
        <taxon>Poales</taxon>
        <taxon>Poaceae</taxon>
        <taxon>PACMAD clade</taxon>
        <taxon>Arundinoideae</taxon>
        <taxon>Arundineae</taxon>
        <taxon>Arundo</taxon>
    </lineage>
</organism>
<evidence type="ECO:0000313" key="1">
    <source>
        <dbReference type="EMBL" id="JAD22550.1"/>
    </source>
</evidence>
<reference evidence="1" key="2">
    <citation type="journal article" date="2015" name="Data Brief">
        <title>Shoot transcriptome of the giant reed, Arundo donax.</title>
        <authorList>
            <person name="Barrero R.A."/>
            <person name="Guerrero F.D."/>
            <person name="Moolhuijzen P."/>
            <person name="Goolsby J.A."/>
            <person name="Tidwell J."/>
            <person name="Bellgard S.E."/>
            <person name="Bellgard M.I."/>
        </authorList>
    </citation>
    <scope>NUCLEOTIDE SEQUENCE</scope>
    <source>
        <tissue evidence="1">Shoot tissue taken approximately 20 cm above the soil surface</tissue>
    </source>
</reference>
<name>A0A0A8YAS4_ARUDO</name>
<dbReference type="AlphaFoldDB" id="A0A0A8YAS4"/>
<accession>A0A0A8YAS4</accession>
<proteinExistence type="predicted"/>
<reference evidence="1" key="1">
    <citation type="submission" date="2014-09" db="EMBL/GenBank/DDBJ databases">
        <authorList>
            <person name="Magalhaes I.L.F."/>
            <person name="Oliveira U."/>
            <person name="Santos F.R."/>
            <person name="Vidigal T.H.D.A."/>
            <person name="Brescovit A.D."/>
            <person name="Santos A.J."/>
        </authorList>
    </citation>
    <scope>NUCLEOTIDE SEQUENCE</scope>
    <source>
        <tissue evidence="1">Shoot tissue taken approximately 20 cm above the soil surface</tissue>
    </source>
</reference>
<sequence>MYTILTFFKVLCVSTKLSKNTLCTYLFN</sequence>
<dbReference type="EMBL" id="GBRH01275345">
    <property type="protein sequence ID" value="JAD22550.1"/>
    <property type="molecule type" value="Transcribed_RNA"/>
</dbReference>